<reference evidence="3" key="1">
    <citation type="journal article" date="2019" name="Int. J. Syst. Evol. Microbiol.">
        <title>The Global Catalogue of Microorganisms (GCM) 10K type strain sequencing project: providing services to taxonomists for standard genome sequencing and annotation.</title>
        <authorList>
            <consortium name="The Broad Institute Genomics Platform"/>
            <consortium name="The Broad Institute Genome Sequencing Center for Infectious Disease"/>
            <person name="Wu L."/>
            <person name="Ma J."/>
        </authorList>
    </citation>
    <scope>NUCLEOTIDE SEQUENCE [LARGE SCALE GENOMIC DNA]</scope>
    <source>
        <strain evidence="3">JCM 18409</strain>
    </source>
</reference>
<name>A0ABP9IN11_9ACTN</name>
<evidence type="ECO:0000313" key="2">
    <source>
        <dbReference type="EMBL" id="GAA5003595.1"/>
    </source>
</evidence>
<dbReference type="EMBL" id="BAABKB010000003">
    <property type="protein sequence ID" value="GAA5003595.1"/>
    <property type="molecule type" value="Genomic_DNA"/>
</dbReference>
<protein>
    <submittedName>
        <fullName evidence="2">Uncharacterized protein</fullName>
    </submittedName>
</protein>
<sequence>MEASSFPEAPPKDTRTLAPDFFSAEIRDATAESPRAYVPFHFGVQALPSEITKARLYVDGDPLESVAEAVVALTYGAYEVADDGLSLRLGAGAVCVPPDRGEAASDAPPPPEEHPAQASATRETSPAAGFRKLLIA</sequence>
<comment type="caution">
    <text evidence="2">The sequence shown here is derived from an EMBL/GenBank/DDBJ whole genome shotgun (WGS) entry which is preliminary data.</text>
</comment>
<evidence type="ECO:0000313" key="3">
    <source>
        <dbReference type="Proteomes" id="UP001501759"/>
    </source>
</evidence>
<dbReference type="Proteomes" id="UP001501759">
    <property type="component" value="Unassembled WGS sequence"/>
</dbReference>
<evidence type="ECO:0000256" key="1">
    <source>
        <dbReference type="SAM" id="MobiDB-lite"/>
    </source>
</evidence>
<keyword evidence="3" id="KW-1185">Reference proteome</keyword>
<feature type="region of interest" description="Disordered" evidence="1">
    <location>
        <begin position="98"/>
        <end position="128"/>
    </location>
</feature>
<proteinExistence type="predicted"/>
<gene>
    <name evidence="2" type="ORF">GCM10023335_19430</name>
</gene>
<accession>A0ABP9IN11</accession>
<organism evidence="2 3">
    <name type="scientific">Streptomyces siamensis</name>
    <dbReference type="NCBI Taxonomy" id="1274986"/>
    <lineage>
        <taxon>Bacteria</taxon>
        <taxon>Bacillati</taxon>
        <taxon>Actinomycetota</taxon>
        <taxon>Actinomycetes</taxon>
        <taxon>Kitasatosporales</taxon>
        <taxon>Streptomycetaceae</taxon>
        <taxon>Streptomyces</taxon>
    </lineage>
</organism>